<dbReference type="Proteomes" id="UP000005824">
    <property type="component" value="Unassembled WGS sequence"/>
</dbReference>
<gene>
    <name evidence="1" type="ORF">CfE428DRAFT_3773</name>
</gene>
<dbReference type="EMBL" id="ABVL01000011">
    <property type="protein sequence ID" value="EDY18736.1"/>
    <property type="molecule type" value="Genomic_DNA"/>
</dbReference>
<comment type="caution">
    <text evidence="1">The sequence shown here is derived from an EMBL/GenBank/DDBJ whole genome shotgun (WGS) entry which is preliminary data.</text>
</comment>
<dbReference type="STRING" id="497964.CfE428DRAFT_3773"/>
<dbReference type="RefSeq" id="WP_006981098.1">
    <property type="nucleotide sequence ID" value="NZ_ABVL01000011.1"/>
</dbReference>
<reference evidence="1 2" key="1">
    <citation type="journal article" date="2011" name="J. Bacteriol.">
        <title>Genome sequence of Chthoniobacter flavus Ellin428, an aerobic heterotrophic soil bacterium.</title>
        <authorList>
            <person name="Kant R."/>
            <person name="van Passel M.W."/>
            <person name="Palva A."/>
            <person name="Lucas S."/>
            <person name="Lapidus A."/>
            <person name="Glavina Del Rio T."/>
            <person name="Dalin E."/>
            <person name="Tice H."/>
            <person name="Bruce D."/>
            <person name="Goodwin L."/>
            <person name="Pitluck S."/>
            <person name="Larimer F.W."/>
            <person name="Land M.L."/>
            <person name="Hauser L."/>
            <person name="Sangwan P."/>
            <person name="de Vos W.M."/>
            <person name="Janssen P.H."/>
            <person name="Smidt H."/>
        </authorList>
    </citation>
    <scope>NUCLEOTIDE SEQUENCE [LARGE SCALE GENOMIC DNA]</scope>
    <source>
        <strain evidence="1 2">Ellin428</strain>
    </source>
</reference>
<protein>
    <submittedName>
        <fullName evidence="1">Uncharacterized protein</fullName>
    </submittedName>
</protein>
<organism evidence="1 2">
    <name type="scientific">Chthoniobacter flavus Ellin428</name>
    <dbReference type="NCBI Taxonomy" id="497964"/>
    <lineage>
        <taxon>Bacteria</taxon>
        <taxon>Pseudomonadati</taxon>
        <taxon>Verrucomicrobiota</taxon>
        <taxon>Spartobacteria</taxon>
        <taxon>Chthoniobacterales</taxon>
        <taxon>Chthoniobacteraceae</taxon>
        <taxon>Chthoniobacter</taxon>
    </lineage>
</organism>
<sequence length="100" mass="10806">MLLSEWIKTMTLWQLVNGGYAHRAYTSGIPDAAKTISAIYPQVGGHRDGSARFFGADGTLVCLAGSKSTSAVWVAAADQSTFETLIDRLGFEWDYNSLDG</sequence>
<evidence type="ECO:0000313" key="2">
    <source>
        <dbReference type="Proteomes" id="UP000005824"/>
    </source>
</evidence>
<keyword evidence="2" id="KW-1185">Reference proteome</keyword>
<name>B4D4D5_9BACT</name>
<accession>B4D4D5</accession>
<dbReference type="InParanoid" id="B4D4D5"/>
<evidence type="ECO:0000313" key="1">
    <source>
        <dbReference type="EMBL" id="EDY18736.1"/>
    </source>
</evidence>
<dbReference type="AlphaFoldDB" id="B4D4D5"/>
<proteinExistence type="predicted"/>